<sequence>MLLEKERKYYPSSNIVIEKLKEWELLLKKYIPVEEFSEETPRIQSKDTVLLDTPLIVSQDTMSELIELEKQATKRIEEVENQKKKSESVNKNDPPSFRLLSQDSNEGNPEIKIGNTDNVEKETIGEKEIVEEMVGEKPVGGTEKIGEELVAEGDKMGEEKTPAEVEEKKQERSKRKIILSDALCSPYKQRRVGMEEKLTTVEKNISSYLFSGNGYVWDSLFEITDVMTTPKIELETLSPGIEVHVDVINTWAHLLNNEELKRNRDKSVFRLFCTAPMIKEAFVSFIADFTHPKTDEMDDTVVKRFEMPWRTTVNNKDCGIFMMRHMETYMGEEEKAWQCGFGVESENVQEKQIEDLCRKYCAKIMLHEINELKTTLLKK</sequence>
<name>A0ACB9DCQ7_9ASTR</name>
<keyword evidence="2" id="KW-1185">Reference proteome</keyword>
<reference evidence="1 2" key="2">
    <citation type="journal article" date="2022" name="Mol. Ecol. Resour.">
        <title>The genomes of chicory, endive, great burdock and yacon provide insights into Asteraceae paleo-polyploidization history and plant inulin production.</title>
        <authorList>
            <person name="Fan W."/>
            <person name="Wang S."/>
            <person name="Wang H."/>
            <person name="Wang A."/>
            <person name="Jiang F."/>
            <person name="Liu H."/>
            <person name="Zhao H."/>
            <person name="Xu D."/>
            <person name="Zhang Y."/>
        </authorList>
    </citation>
    <scope>NUCLEOTIDE SEQUENCE [LARGE SCALE GENOMIC DNA]</scope>
    <source>
        <strain evidence="2">cv. Yunnan</strain>
        <tissue evidence="1">Leaves</tissue>
    </source>
</reference>
<evidence type="ECO:0000313" key="1">
    <source>
        <dbReference type="EMBL" id="KAI3744444.1"/>
    </source>
</evidence>
<dbReference type="EMBL" id="CM042036">
    <property type="protein sequence ID" value="KAI3744444.1"/>
    <property type="molecule type" value="Genomic_DNA"/>
</dbReference>
<reference evidence="2" key="1">
    <citation type="journal article" date="2022" name="Mol. Ecol. Resour.">
        <title>The genomes of chicory, endive, great burdock and yacon provide insights into Asteraceae palaeo-polyploidization history and plant inulin production.</title>
        <authorList>
            <person name="Fan W."/>
            <person name="Wang S."/>
            <person name="Wang H."/>
            <person name="Wang A."/>
            <person name="Jiang F."/>
            <person name="Liu H."/>
            <person name="Zhao H."/>
            <person name="Xu D."/>
            <person name="Zhang Y."/>
        </authorList>
    </citation>
    <scope>NUCLEOTIDE SEQUENCE [LARGE SCALE GENOMIC DNA]</scope>
    <source>
        <strain evidence="2">cv. Yunnan</strain>
    </source>
</reference>
<gene>
    <name evidence="1" type="ORF">L1987_57525</name>
</gene>
<accession>A0ACB9DCQ7</accession>
<dbReference type="Proteomes" id="UP001056120">
    <property type="component" value="Linkage Group LG19"/>
</dbReference>
<organism evidence="1 2">
    <name type="scientific">Smallanthus sonchifolius</name>
    <dbReference type="NCBI Taxonomy" id="185202"/>
    <lineage>
        <taxon>Eukaryota</taxon>
        <taxon>Viridiplantae</taxon>
        <taxon>Streptophyta</taxon>
        <taxon>Embryophyta</taxon>
        <taxon>Tracheophyta</taxon>
        <taxon>Spermatophyta</taxon>
        <taxon>Magnoliopsida</taxon>
        <taxon>eudicotyledons</taxon>
        <taxon>Gunneridae</taxon>
        <taxon>Pentapetalae</taxon>
        <taxon>asterids</taxon>
        <taxon>campanulids</taxon>
        <taxon>Asterales</taxon>
        <taxon>Asteraceae</taxon>
        <taxon>Asteroideae</taxon>
        <taxon>Heliantheae alliance</taxon>
        <taxon>Millerieae</taxon>
        <taxon>Smallanthus</taxon>
    </lineage>
</organism>
<proteinExistence type="predicted"/>
<protein>
    <submittedName>
        <fullName evidence="1">Uncharacterized protein</fullName>
    </submittedName>
</protein>
<evidence type="ECO:0000313" key="2">
    <source>
        <dbReference type="Proteomes" id="UP001056120"/>
    </source>
</evidence>
<comment type="caution">
    <text evidence="1">The sequence shown here is derived from an EMBL/GenBank/DDBJ whole genome shotgun (WGS) entry which is preliminary data.</text>
</comment>